<accession>A0A1J4T631</accession>
<evidence type="ECO:0000256" key="7">
    <source>
        <dbReference type="HAMAP-Rule" id="MF_00120"/>
    </source>
</evidence>
<dbReference type="HAMAP" id="MF_00120">
    <property type="entry name" value="GatA"/>
    <property type="match status" value="1"/>
</dbReference>
<dbReference type="InterPro" id="IPR000120">
    <property type="entry name" value="Amidase"/>
</dbReference>
<reference evidence="9 10" key="1">
    <citation type="journal article" date="2016" name="Environ. Microbiol.">
        <title>Genomic resolution of a cold subsurface aquifer community provides metabolic insights for novel microbes adapted to high CO concentrations.</title>
        <authorList>
            <person name="Probst A.J."/>
            <person name="Castelle C.J."/>
            <person name="Singh A."/>
            <person name="Brown C.T."/>
            <person name="Anantharaman K."/>
            <person name="Sharon I."/>
            <person name="Hug L.A."/>
            <person name="Burstein D."/>
            <person name="Emerson J.B."/>
            <person name="Thomas B.C."/>
            <person name="Banfield J.F."/>
        </authorList>
    </citation>
    <scope>NUCLEOTIDE SEQUENCE [LARGE SCALE GENOMIC DNA]</scope>
    <source>
        <strain evidence="9">CG1_02_41_21</strain>
    </source>
</reference>
<evidence type="ECO:0000256" key="1">
    <source>
        <dbReference type="ARBA" id="ARBA00008069"/>
    </source>
</evidence>
<evidence type="ECO:0000256" key="4">
    <source>
        <dbReference type="ARBA" id="ARBA00022840"/>
    </source>
</evidence>
<dbReference type="NCBIfam" id="TIGR00132">
    <property type="entry name" value="gatA"/>
    <property type="match status" value="1"/>
</dbReference>
<dbReference type="Pfam" id="PF01425">
    <property type="entry name" value="Amidase"/>
    <property type="match status" value="1"/>
</dbReference>
<organism evidence="9 10">
    <name type="scientific">Candidatus Falkowbacteria bacterium CG1_02_41_21</name>
    <dbReference type="NCBI Taxonomy" id="1805147"/>
    <lineage>
        <taxon>Bacteria</taxon>
        <taxon>Candidatus Falkowiibacteriota</taxon>
    </lineage>
</organism>
<dbReference type="EMBL" id="MNUV01000035">
    <property type="protein sequence ID" value="OIO07540.1"/>
    <property type="molecule type" value="Genomic_DNA"/>
</dbReference>
<dbReference type="GO" id="GO:0006412">
    <property type="term" value="P:translation"/>
    <property type="evidence" value="ECO:0007669"/>
    <property type="project" value="UniProtKB-UniRule"/>
</dbReference>
<dbReference type="InterPro" id="IPR036928">
    <property type="entry name" value="AS_sf"/>
</dbReference>
<keyword evidence="9" id="KW-0808">Transferase</keyword>
<dbReference type="PANTHER" id="PTHR11895">
    <property type="entry name" value="TRANSAMIDASE"/>
    <property type="match status" value="1"/>
</dbReference>
<keyword evidence="5 7" id="KW-0648">Protein biosynthesis</keyword>
<evidence type="ECO:0000313" key="10">
    <source>
        <dbReference type="Proteomes" id="UP000182860"/>
    </source>
</evidence>
<comment type="similarity">
    <text evidence="1 7">Belongs to the amidase family. GatA subfamily.</text>
</comment>
<dbReference type="GO" id="GO:0016740">
    <property type="term" value="F:transferase activity"/>
    <property type="evidence" value="ECO:0007669"/>
    <property type="project" value="UniProtKB-KW"/>
</dbReference>
<protein>
    <recommendedName>
        <fullName evidence="7">Glutamyl-tRNA(Gln) amidotransferase subunit A</fullName>
        <shortName evidence="7">Glu-ADT subunit A</shortName>
        <ecNumber evidence="7">6.3.5.7</ecNumber>
    </recommendedName>
</protein>
<dbReference type="SUPFAM" id="SSF75304">
    <property type="entry name" value="Amidase signature (AS) enzymes"/>
    <property type="match status" value="1"/>
</dbReference>
<dbReference type="AlphaFoldDB" id="A0A1J4T631"/>
<dbReference type="PROSITE" id="PS00571">
    <property type="entry name" value="AMIDASES"/>
    <property type="match status" value="1"/>
</dbReference>
<keyword evidence="4 7" id="KW-0067">ATP-binding</keyword>
<proteinExistence type="inferred from homology"/>
<dbReference type="EC" id="6.3.5.7" evidence="7"/>
<dbReference type="InterPro" id="IPR004412">
    <property type="entry name" value="GatA"/>
</dbReference>
<evidence type="ECO:0000313" key="9">
    <source>
        <dbReference type="EMBL" id="OIO07540.1"/>
    </source>
</evidence>
<keyword evidence="3 7" id="KW-0547">Nucleotide-binding</keyword>
<comment type="subunit">
    <text evidence="7">Heterotrimer of A, B and C subunits.</text>
</comment>
<feature type="active site" description="Charge relay system" evidence="7">
    <location>
        <position position="78"/>
    </location>
</feature>
<evidence type="ECO:0000256" key="5">
    <source>
        <dbReference type="ARBA" id="ARBA00022917"/>
    </source>
</evidence>
<comment type="catalytic activity">
    <reaction evidence="6 7">
        <text>L-glutamyl-tRNA(Gln) + L-glutamine + ATP + H2O = L-glutaminyl-tRNA(Gln) + L-glutamate + ADP + phosphate + H(+)</text>
        <dbReference type="Rhea" id="RHEA:17521"/>
        <dbReference type="Rhea" id="RHEA-COMP:9681"/>
        <dbReference type="Rhea" id="RHEA-COMP:9684"/>
        <dbReference type="ChEBI" id="CHEBI:15377"/>
        <dbReference type="ChEBI" id="CHEBI:15378"/>
        <dbReference type="ChEBI" id="CHEBI:29985"/>
        <dbReference type="ChEBI" id="CHEBI:30616"/>
        <dbReference type="ChEBI" id="CHEBI:43474"/>
        <dbReference type="ChEBI" id="CHEBI:58359"/>
        <dbReference type="ChEBI" id="CHEBI:78520"/>
        <dbReference type="ChEBI" id="CHEBI:78521"/>
        <dbReference type="ChEBI" id="CHEBI:456216"/>
        <dbReference type="EC" id="6.3.5.7"/>
    </reaction>
</comment>
<feature type="active site" description="Acyl-ester intermediate" evidence="7">
    <location>
        <position position="177"/>
    </location>
</feature>
<comment type="function">
    <text evidence="7">Allows the formation of correctly charged Gln-tRNA(Gln) through the transamidation of misacylated Glu-tRNA(Gln) in organisms which lack glutaminyl-tRNA synthetase. The reaction takes place in the presence of glutamine and ATP through an activated gamma-phospho-Glu-tRNA(Gln).</text>
</comment>
<dbReference type="GO" id="GO:0030956">
    <property type="term" value="C:glutamyl-tRNA(Gln) amidotransferase complex"/>
    <property type="evidence" value="ECO:0007669"/>
    <property type="project" value="InterPro"/>
</dbReference>
<sequence>MNLNQLTIKEARKLLDKKEISAVELTRACLARIKATDKKIKALITLCEKQALDLAHEADGRIAKGERGALLGVPYLVKDNILTKGVKTTAASKMLENYVAPYNATVIAKLNSAGAVLLGKTNLDEFAHGASTENSAFFTTKNPWDLKRVPGGSSGGSAAAVAADFCLFALGSDTGGSIRQPASFCSVVGFKPSYGRVSRHGLMSMTSSTDVIGPMTKTVADAAIVMEVIAGSDKYDSTVSREKVDDYGKNIAKSIKGLKIAIPQECFGDELSGEVKELMQNAMAKFKELGAQVTEISLPHTKYGVPVYYIITPSEISSNLARFDGFRYGYHSEVKKGETLNEIYLKNRGEGFGPEVKRRIMLGTYALSAGYFDAYYKKAQSVRMLITQELNAALQQFDVIITPTSPHAAFKIGEQNQDPLQMYLEDIFVSGPSLAGLPAVSIPAGFINNLPLGLQIVGAKFQEALVLQVANNFESATEWHQPKAKI</sequence>
<gene>
    <name evidence="7 9" type="primary">gatA</name>
    <name evidence="9" type="ORF">AUJ35_01860</name>
</gene>
<evidence type="ECO:0000259" key="8">
    <source>
        <dbReference type="Pfam" id="PF01425"/>
    </source>
</evidence>
<name>A0A1J4T631_9BACT</name>
<comment type="caution">
    <text evidence="9">The sequence shown here is derived from an EMBL/GenBank/DDBJ whole genome shotgun (WGS) entry which is preliminary data.</text>
</comment>
<evidence type="ECO:0000256" key="6">
    <source>
        <dbReference type="ARBA" id="ARBA00047407"/>
    </source>
</evidence>
<feature type="active site" description="Charge relay system" evidence="7">
    <location>
        <position position="153"/>
    </location>
</feature>
<feature type="domain" description="Amidase" evidence="8">
    <location>
        <begin position="24"/>
        <end position="467"/>
    </location>
</feature>
<dbReference type="GO" id="GO:0005524">
    <property type="term" value="F:ATP binding"/>
    <property type="evidence" value="ECO:0007669"/>
    <property type="project" value="UniProtKB-KW"/>
</dbReference>
<dbReference type="Proteomes" id="UP000182860">
    <property type="component" value="Unassembled WGS sequence"/>
</dbReference>
<dbReference type="PANTHER" id="PTHR11895:SF151">
    <property type="entry name" value="GLUTAMYL-TRNA(GLN) AMIDOTRANSFERASE SUBUNIT A"/>
    <property type="match status" value="1"/>
</dbReference>
<dbReference type="InterPro" id="IPR023631">
    <property type="entry name" value="Amidase_dom"/>
</dbReference>
<dbReference type="GO" id="GO:0050567">
    <property type="term" value="F:glutaminyl-tRNA synthase (glutamine-hydrolyzing) activity"/>
    <property type="evidence" value="ECO:0007669"/>
    <property type="project" value="UniProtKB-UniRule"/>
</dbReference>
<dbReference type="InterPro" id="IPR020556">
    <property type="entry name" value="Amidase_CS"/>
</dbReference>
<dbReference type="Gene3D" id="3.90.1300.10">
    <property type="entry name" value="Amidase signature (AS) domain"/>
    <property type="match status" value="1"/>
</dbReference>
<evidence type="ECO:0000256" key="2">
    <source>
        <dbReference type="ARBA" id="ARBA00022598"/>
    </source>
</evidence>
<keyword evidence="2 7" id="KW-0436">Ligase</keyword>
<evidence type="ECO:0000256" key="3">
    <source>
        <dbReference type="ARBA" id="ARBA00022741"/>
    </source>
</evidence>